<protein>
    <submittedName>
        <fullName evidence="6">ATP synthase mitochondrial F1 complex assembly factor 1</fullName>
    </submittedName>
</protein>
<keyword evidence="7" id="KW-1185">Reference proteome</keyword>
<comment type="similarity">
    <text evidence="2">Belongs to the ATP11 family.</text>
</comment>
<organism evidence="6 7">
    <name type="scientific">Eptatretus burgeri</name>
    <name type="common">Inshore hagfish</name>
    <dbReference type="NCBI Taxonomy" id="7764"/>
    <lineage>
        <taxon>Eukaryota</taxon>
        <taxon>Metazoa</taxon>
        <taxon>Chordata</taxon>
        <taxon>Craniata</taxon>
        <taxon>Vertebrata</taxon>
        <taxon>Cyclostomata</taxon>
        <taxon>Myxini</taxon>
        <taxon>Myxiniformes</taxon>
        <taxon>Myxinidae</taxon>
        <taxon>Eptatretinae</taxon>
        <taxon>Eptatretus</taxon>
    </lineage>
</organism>
<feature type="chain" id="PRO_5034423879" evidence="5">
    <location>
        <begin position="26"/>
        <end position="320"/>
    </location>
</feature>
<dbReference type="GeneTree" id="ENSGT00390000012765"/>
<dbReference type="GO" id="GO:0033615">
    <property type="term" value="P:mitochondrial proton-transporting ATP synthase complex assembly"/>
    <property type="evidence" value="ECO:0007669"/>
    <property type="project" value="TreeGrafter"/>
</dbReference>
<dbReference type="PANTHER" id="PTHR13126">
    <property type="entry name" value="CHAPERONE ATP11"/>
    <property type="match status" value="1"/>
</dbReference>
<dbReference type="Ensembl" id="ENSEBUT00000017796.1">
    <property type="protein sequence ID" value="ENSEBUP00000017220.1"/>
    <property type="gene ID" value="ENSEBUG00000010760.1"/>
</dbReference>
<evidence type="ECO:0000256" key="2">
    <source>
        <dbReference type="ARBA" id="ARBA00009116"/>
    </source>
</evidence>
<dbReference type="OMA" id="MFYYKTD"/>
<evidence type="ECO:0000256" key="1">
    <source>
        <dbReference type="ARBA" id="ARBA00004173"/>
    </source>
</evidence>
<dbReference type="Proteomes" id="UP000694388">
    <property type="component" value="Unplaced"/>
</dbReference>
<reference evidence="6" key="2">
    <citation type="submission" date="2025-09" db="UniProtKB">
        <authorList>
            <consortium name="Ensembl"/>
        </authorList>
    </citation>
    <scope>IDENTIFICATION</scope>
</reference>
<sequence length="320" mass="35460">MAASTIGAAWRGFLFLRFRSPWAQGQALGLNGGCVRTFRVVPPLSSSEGRDLSHPNGPYLAKYGVKIEELRRTDPETFAKRISLLNEQARAAVDNKDVNKLKKDKTSPNALHGRKSLASIMKLELIQGKDPEEIAEIWTQYFCSRPSISGVVPGNTFSKMLGRASQCPLFVYVLPRSDGYEFFVGQWNDLQVHFTSLINVQRMGENAPAQLSLQHFDELQKEKGIVLMAADVNPHSMTLLEARCLANQVQMFYGEDDYSREADDANQATSNSGLFSLVQQFTFNPSTFQHQSVIAALQERGLSFGLDGSFSQTVSGTVPD</sequence>
<keyword evidence="4" id="KW-0496">Mitochondrion</keyword>
<dbReference type="Pfam" id="PF06644">
    <property type="entry name" value="ATP11"/>
    <property type="match status" value="1"/>
</dbReference>
<evidence type="ECO:0000256" key="5">
    <source>
        <dbReference type="SAM" id="SignalP"/>
    </source>
</evidence>
<keyword evidence="3" id="KW-0809">Transit peptide</keyword>
<comment type="subcellular location">
    <subcellularLocation>
        <location evidence="1">Mitochondrion</location>
    </subcellularLocation>
</comment>
<evidence type="ECO:0000256" key="4">
    <source>
        <dbReference type="ARBA" id="ARBA00023128"/>
    </source>
</evidence>
<dbReference type="PANTHER" id="PTHR13126:SF0">
    <property type="entry name" value="ATP SYNTHASE MITOCHONDRIAL F1 COMPLEX ASSEMBLY FACTOR 1"/>
    <property type="match status" value="1"/>
</dbReference>
<accession>A0A8C4QMQ0</accession>
<name>A0A8C4QMQ0_EPTBU</name>
<evidence type="ECO:0000256" key="3">
    <source>
        <dbReference type="ARBA" id="ARBA00022946"/>
    </source>
</evidence>
<dbReference type="AlphaFoldDB" id="A0A8C4QMQ0"/>
<dbReference type="GO" id="GO:0005739">
    <property type="term" value="C:mitochondrion"/>
    <property type="evidence" value="ECO:0007669"/>
    <property type="project" value="UniProtKB-SubCell"/>
</dbReference>
<proteinExistence type="inferred from homology"/>
<feature type="signal peptide" evidence="5">
    <location>
        <begin position="1"/>
        <end position="25"/>
    </location>
</feature>
<reference evidence="6" key="1">
    <citation type="submission" date="2025-08" db="UniProtKB">
        <authorList>
            <consortium name="Ensembl"/>
        </authorList>
    </citation>
    <scope>IDENTIFICATION</scope>
</reference>
<evidence type="ECO:0000313" key="7">
    <source>
        <dbReference type="Proteomes" id="UP000694388"/>
    </source>
</evidence>
<evidence type="ECO:0000313" key="6">
    <source>
        <dbReference type="Ensembl" id="ENSEBUP00000017220.1"/>
    </source>
</evidence>
<dbReference type="InterPro" id="IPR010591">
    <property type="entry name" value="ATP11"/>
</dbReference>
<keyword evidence="5" id="KW-0732">Signal</keyword>